<dbReference type="InterPro" id="IPR039426">
    <property type="entry name" value="TonB-dep_rcpt-like"/>
</dbReference>
<dbReference type="Pfam" id="PF07715">
    <property type="entry name" value="Plug"/>
    <property type="match status" value="1"/>
</dbReference>
<keyword evidence="13" id="KW-0732">Signal</keyword>
<protein>
    <submittedName>
        <fullName evidence="16">TonB-dependent receptor</fullName>
    </submittedName>
</protein>
<evidence type="ECO:0000256" key="11">
    <source>
        <dbReference type="PROSITE-ProRule" id="PRU01360"/>
    </source>
</evidence>
<name>A0ABT3P806_9ALTE</name>
<keyword evidence="9 11" id="KW-0472">Membrane</keyword>
<dbReference type="SUPFAM" id="SSF56935">
    <property type="entry name" value="Porins"/>
    <property type="match status" value="1"/>
</dbReference>
<evidence type="ECO:0000256" key="6">
    <source>
        <dbReference type="ARBA" id="ARBA00023004"/>
    </source>
</evidence>
<evidence type="ECO:0000256" key="10">
    <source>
        <dbReference type="ARBA" id="ARBA00023237"/>
    </source>
</evidence>
<dbReference type="PROSITE" id="PS52016">
    <property type="entry name" value="TONB_DEPENDENT_REC_3"/>
    <property type="match status" value="1"/>
</dbReference>
<accession>A0ABT3P806</accession>
<proteinExistence type="inferred from homology"/>
<feature type="domain" description="TonB-dependent receptor plug" evidence="15">
    <location>
        <begin position="47"/>
        <end position="155"/>
    </location>
</feature>
<keyword evidence="7" id="KW-0406">Ion transport</keyword>
<evidence type="ECO:0000256" key="5">
    <source>
        <dbReference type="ARBA" id="ARBA00022692"/>
    </source>
</evidence>
<comment type="caution">
    <text evidence="16">The sequence shown here is derived from an EMBL/GenBank/DDBJ whole genome shotgun (WGS) entry which is preliminary data.</text>
</comment>
<dbReference type="PANTHER" id="PTHR32552:SF81">
    <property type="entry name" value="TONB-DEPENDENT OUTER MEMBRANE RECEPTOR"/>
    <property type="match status" value="1"/>
</dbReference>
<evidence type="ECO:0000256" key="9">
    <source>
        <dbReference type="ARBA" id="ARBA00023136"/>
    </source>
</evidence>
<feature type="domain" description="TonB-dependent receptor-like beta-barrel" evidence="14">
    <location>
        <begin position="289"/>
        <end position="808"/>
    </location>
</feature>
<evidence type="ECO:0000256" key="13">
    <source>
        <dbReference type="SAM" id="SignalP"/>
    </source>
</evidence>
<evidence type="ECO:0000259" key="14">
    <source>
        <dbReference type="Pfam" id="PF00593"/>
    </source>
</evidence>
<keyword evidence="3 11" id="KW-1134">Transmembrane beta strand</keyword>
<dbReference type="InterPro" id="IPR012910">
    <property type="entry name" value="Plug_dom"/>
</dbReference>
<sequence>MDKSISLNKKLLAASIATLLSSMVMAQEDDRSLEYIEVTSQKRVQNLQEVPVAVTALSGDDLLDSVSFDVFDLQSYVPAFAAFQSQSATNSGFSIRSIGTSTQNFGFEPSVGLYVDGVYRSRQNSIINDLADIQRIEILRGPQGTLFGKNTPAGAVSIYTRPPTFENGDGYVTATVGNDNLVSIQGASSFIAVENELAFRASGFTTHRDGWINDASSGKTINDRNRSGVRLQALYQPEDNLTVRLIADYAEIDEVCCAALTFQGNQTALGIEDKFGSDAMFAMPPFNATLFNKGDFYNYTTALSFLPESTMEDQGISAQVSYAFNQHWQLESISAVRSFNSFDKVDADFSDAEILLTKNDAHLNSFSQELRLHYASTDLSGLVGAYYYSQNLNLDYDIATQDDFPFLFAGFAAQVMPLIEGLNGISQLTGGMIQPAAMPAPGNTHFIHNAYQEQDSYALFAQTDWRFMPRWELTTGLRYTREDKSLNAVYNEQGPGINGLSFAEGDIPNPVAAGAALQSIGAALMGGGMPAPADLAIIAPFQQAGWGYYLLNTATVLPRPPLDESFKDNQVTGTVKLSWQPTEEQLIYTSLSTGYKSGGINTDRISAQLDPVFKAEKSRSVEVGLKQDWNELNLRLNLAAHITAIKDFQSSTFTGTGFNLSNAGDFDSKGVEIELSWNPLVNTSVGLNFTYNQATFDSFERGTCWTATPWHFGTDDPGRTSPDLPYCSRSGDRVGFEPETSFAILLNQHVQFFGLATLLSVDYAYVGSLMMDHSNDPLKKNEAYNLVNLRWQLPLTMLDSELTFWARNALDEEYVARNAFDAPFQAGKIMAYPGQPRSFGVTWTSRF</sequence>
<organism evidence="16 17">
    <name type="scientific">Alteromonas aquimaris</name>
    <dbReference type="NCBI Taxonomy" id="2998417"/>
    <lineage>
        <taxon>Bacteria</taxon>
        <taxon>Pseudomonadati</taxon>
        <taxon>Pseudomonadota</taxon>
        <taxon>Gammaproteobacteria</taxon>
        <taxon>Alteromonadales</taxon>
        <taxon>Alteromonadaceae</taxon>
        <taxon>Alteromonas/Salinimonas group</taxon>
        <taxon>Alteromonas</taxon>
    </lineage>
</organism>
<evidence type="ECO:0000313" key="17">
    <source>
        <dbReference type="Proteomes" id="UP001142810"/>
    </source>
</evidence>
<keyword evidence="4" id="KW-0410">Iron transport</keyword>
<evidence type="ECO:0000313" key="16">
    <source>
        <dbReference type="EMBL" id="MCW8108226.1"/>
    </source>
</evidence>
<dbReference type="PANTHER" id="PTHR32552">
    <property type="entry name" value="FERRICHROME IRON RECEPTOR-RELATED"/>
    <property type="match status" value="1"/>
</dbReference>
<dbReference type="InterPro" id="IPR000531">
    <property type="entry name" value="Beta-barrel_TonB"/>
</dbReference>
<evidence type="ECO:0000256" key="3">
    <source>
        <dbReference type="ARBA" id="ARBA00022452"/>
    </source>
</evidence>
<dbReference type="Gene3D" id="2.40.170.20">
    <property type="entry name" value="TonB-dependent receptor, beta-barrel domain"/>
    <property type="match status" value="3"/>
</dbReference>
<dbReference type="EMBL" id="JAPFRD010000009">
    <property type="protein sequence ID" value="MCW8108226.1"/>
    <property type="molecule type" value="Genomic_DNA"/>
</dbReference>
<dbReference type="Pfam" id="PF00593">
    <property type="entry name" value="TonB_dep_Rec_b-barrel"/>
    <property type="match status" value="1"/>
</dbReference>
<comment type="subcellular location">
    <subcellularLocation>
        <location evidence="1 11">Cell outer membrane</location>
        <topology evidence="1 11">Multi-pass membrane protein</topology>
    </subcellularLocation>
</comment>
<keyword evidence="6" id="KW-0408">Iron</keyword>
<keyword evidence="2 11" id="KW-0813">Transport</keyword>
<dbReference type="RefSeq" id="WP_265616918.1">
    <property type="nucleotide sequence ID" value="NZ_JAPFRD010000009.1"/>
</dbReference>
<reference evidence="16" key="1">
    <citation type="submission" date="2022-11" db="EMBL/GenBank/DDBJ databases">
        <title>Alteromonas sp. nov., isolated from sea water of the Qingdao.</title>
        <authorList>
            <person name="Wang Q."/>
        </authorList>
    </citation>
    <scope>NUCLEOTIDE SEQUENCE</scope>
    <source>
        <strain evidence="16">ASW11-7</strain>
    </source>
</reference>
<keyword evidence="5 11" id="KW-0812">Transmembrane</keyword>
<keyword evidence="10 11" id="KW-0998">Cell outer membrane</keyword>
<keyword evidence="16" id="KW-0675">Receptor</keyword>
<evidence type="ECO:0000256" key="7">
    <source>
        <dbReference type="ARBA" id="ARBA00023065"/>
    </source>
</evidence>
<evidence type="ECO:0000256" key="1">
    <source>
        <dbReference type="ARBA" id="ARBA00004571"/>
    </source>
</evidence>
<dbReference type="Proteomes" id="UP001142810">
    <property type="component" value="Unassembled WGS sequence"/>
</dbReference>
<keyword evidence="8 12" id="KW-0798">TonB box</keyword>
<evidence type="ECO:0000256" key="2">
    <source>
        <dbReference type="ARBA" id="ARBA00022448"/>
    </source>
</evidence>
<evidence type="ECO:0000256" key="4">
    <source>
        <dbReference type="ARBA" id="ARBA00022496"/>
    </source>
</evidence>
<gene>
    <name evidence="16" type="ORF">OPS25_06940</name>
</gene>
<evidence type="ECO:0000256" key="8">
    <source>
        <dbReference type="ARBA" id="ARBA00023077"/>
    </source>
</evidence>
<evidence type="ECO:0000256" key="12">
    <source>
        <dbReference type="RuleBase" id="RU003357"/>
    </source>
</evidence>
<comment type="similarity">
    <text evidence="11 12">Belongs to the TonB-dependent receptor family.</text>
</comment>
<evidence type="ECO:0000259" key="15">
    <source>
        <dbReference type="Pfam" id="PF07715"/>
    </source>
</evidence>
<feature type="signal peptide" evidence="13">
    <location>
        <begin position="1"/>
        <end position="26"/>
    </location>
</feature>
<dbReference type="InterPro" id="IPR036942">
    <property type="entry name" value="Beta-barrel_TonB_sf"/>
</dbReference>
<feature type="chain" id="PRO_5045170914" evidence="13">
    <location>
        <begin position="27"/>
        <end position="847"/>
    </location>
</feature>
<keyword evidence="17" id="KW-1185">Reference proteome</keyword>